<evidence type="ECO:0000256" key="1">
    <source>
        <dbReference type="ARBA" id="ARBA00022737"/>
    </source>
</evidence>
<dbReference type="CDD" id="cd00027">
    <property type="entry name" value="BRCT"/>
    <property type="match status" value="2"/>
</dbReference>
<dbReference type="STRING" id="269621.A0A238FNA2"/>
<feature type="compositionally biased region" description="Basic and acidic residues" evidence="2">
    <location>
        <begin position="487"/>
        <end position="496"/>
    </location>
</feature>
<evidence type="ECO:0000256" key="2">
    <source>
        <dbReference type="SAM" id="MobiDB-lite"/>
    </source>
</evidence>
<feature type="compositionally biased region" description="Low complexity" evidence="2">
    <location>
        <begin position="731"/>
        <end position="743"/>
    </location>
</feature>
<dbReference type="PANTHER" id="PTHR13561:SF20">
    <property type="entry name" value="DNA TOPOISOMERASE 2-BINDING PROTEIN 1"/>
    <property type="match status" value="1"/>
</dbReference>
<keyword evidence="1" id="KW-0677">Repeat</keyword>
<feature type="region of interest" description="Disordered" evidence="2">
    <location>
        <begin position="914"/>
        <end position="1027"/>
    </location>
</feature>
<feature type="compositionally biased region" description="Low complexity" evidence="2">
    <location>
        <begin position="1128"/>
        <end position="1138"/>
    </location>
</feature>
<dbReference type="OrthoDB" id="251770at2759"/>
<dbReference type="Pfam" id="PF00533">
    <property type="entry name" value="BRCT"/>
    <property type="match status" value="1"/>
</dbReference>
<dbReference type="InterPro" id="IPR001357">
    <property type="entry name" value="BRCT_dom"/>
</dbReference>
<feature type="compositionally biased region" description="Low complexity" evidence="2">
    <location>
        <begin position="1058"/>
        <end position="1071"/>
    </location>
</feature>
<gene>
    <name evidence="4" type="ORF">BQ2448_7684</name>
</gene>
<feature type="region of interest" description="Disordered" evidence="2">
    <location>
        <begin position="729"/>
        <end position="774"/>
    </location>
</feature>
<keyword evidence="5" id="KW-1185">Reference proteome</keyword>
<organism evidence="4 5">
    <name type="scientific">Microbotryum intermedium</name>
    <dbReference type="NCBI Taxonomy" id="269621"/>
    <lineage>
        <taxon>Eukaryota</taxon>
        <taxon>Fungi</taxon>
        <taxon>Dikarya</taxon>
        <taxon>Basidiomycota</taxon>
        <taxon>Pucciniomycotina</taxon>
        <taxon>Microbotryomycetes</taxon>
        <taxon>Microbotryales</taxon>
        <taxon>Microbotryaceae</taxon>
        <taxon>Microbotryum</taxon>
    </lineage>
</organism>
<feature type="region of interest" description="Disordered" evidence="2">
    <location>
        <begin position="1048"/>
        <end position="1077"/>
    </location>
</feature>
<dbReference type="Proteomes" id="UP000198372">
    <property type="component" value="Unassembled WGS sequence"/>
</dbReference>
<reference evidence="5" key="1">
    <citation type="submission" date="2016-09" db="EMBL/GenBank/DDBJ databases">
        <authorList>
            <person name="Jeantristanb JTB J.-T."/>
            <person name="Ricardo R."/>
        </authorList>
    </citation>
    <scope>NUCLEOTIDE SEQUENCE [LARGE SCALE GENOMIC DNA]</scope>
</reference>
<feature type="domain" description="BRCT" evidence="3">
    <location>
        <begin position="82"/>
        <end position="153"/>
    </location>
</feature>
<dbReference type="GO" id="GO:0007095">
    <property type="term" value="P:mitotic G2 DNA damage checkpoint signaling"/>
    <property type="evidence" value="ECO:0007669"/>
    <property type="project" value="TreeGrafter"/>
</dbReference>
<feature type="region of interest" description="Disordered" evidence="2">
    <location>
        <begin position="423"/>
        <end position="544"/>
    </location>
</feature>
<feature type="domain" description="BRCT" evidence="3">
    <location>
        <begin position="196"/>
        <end position="297"/>
    </location>
</feature>
<dbReference type="EMBL" id="FMSP01000023">
    <property type="protein sequence ID" value="SCV74655.1"/>
    <property type="molecule type" value="Genomic_DNA"/>
</dbReference>
<proteinExistence type="predicted"/>
<dbReference type="AlphaFoldDB" id="A0A238FNA2"/>
<dbReference type="SUPFAM" id="SSF52113">
    <property type="entry name" value="BRCT domain"/>
    <property type="match status" value="5"/>
</dbReference>
<feature type="compositionally biased region" description="Basic and acidic residues" evidence="2">
    <location>
        <begin position="300"/>
        <end position="311"/>
    </location>
</feature>
<dbReference type="Pfam" id="PF12738">
    <property type="entry name" value="PTCB-BRCT"/>
    <property type="match status" value="2"/>
</dbReference>
<feature type="domain" description="BRCT" evidence="3">
    <location>
        <begin position="791"/>
        <end position="885"/>
    </location>
</feature>
<evidence type="ECO:0000313" key="4">
    <source>
        <dbReference type="EMBL" id="SCV74655.1"/>
    </source>
</evidence>
<feature type="domain" description="BRCT" evidence="3">
    <location>
        <begin position="541"/>
        <end position="630"/>
    </location>
</feature>
<protein>
    <submittedName>
        <fullName evidence="4">BQ2448_7684 protein</fullName>
    </submittedName>
</protein>
<evidence type="ECO:0000313" key="5">
    <source>
        <dbReference type="Proteomes" id="UP000198372"/>
    </source>
</evidence>
<feature type="compositionally biased region" description="Basic and acidic residues" evidence="2">
    <location>
        <begin position="744"/>
        <end position="765"/>
    </location>
</feature>
<sequence length="1189" mass="128847">MAFGFPSKKGVKTGMRQNNGAKRNTVKLRPPPAKAPTASSSRPPDDSDNRTPYYQRDSTHQQQDQGDDQDEEGFTYQDQLRGESRPLEGANITVSGCGADKRMLMTLAAELGAKDCTSLTIQTTHLIADAFGSAKCDMALKCNMKIMDPKWLLAVRDAWRDAENVDFAEVGLAHDLLGFQGTRTDRNIFLQLEENHRLPALKGTVVTLTQFPPGESPPASAWNLANGELMMVLQAAGAEITKRLTKRTTHLIVSSTTSGHLPHTSKLEYAISARGRSELPKMVIVWEGWLEDAIRRGGRTEARDAKWKYEPGGEAPDMLEDDDINPIASTSNGKTRKGSTIPPTSQFRASKSHWGPSATAGEDGRGTKSKANGEEADELDDNTVVVRKKRARIDNDPLLGPMAIKLRAHGSLSLVGSAAMGREDEADGELAAPNEMARRPLGEANTDNGDNRPSDQGKSATNDEDPFALGQDRGGSIIKALSSTRSRRFDEAETSRPRMALISKRSLEGHAPNPLAADDSAFFEGNDDAQMGTESKQEESSDPPIFEGLKFSLMGMQGKNRDIIKRAVEERRGQVLIDRLEPTTDHIVVDFFGAPREYLGPDADPRVITGCWIESCIHEDRLVPFDDRLLERPLPYEIPIKGADKLKVHLSGFSDIGKIHTRRFLKEIGAGTSKVFNRSCTHLIHVDAGKEVEGGKGPAGLKVDKAREWGTPIEGPDWLRNWAAQRGVIPSTSSAESATSGTTQDKKGKGKATEAPRDITNESHTRRSRARTTPPMDVIADENQPIENQPFTSGALTGCVIFVSNKLASGEKKKVIGIVTKLGAAVPTSFDPFTATHLVYASNRPNDQSTEYKKAKLVQTCIVHPQWAVECELLDERVNEHEFPHTFDPKKGGQLAIVAVTSPAKSQARANLVFSAGERRPSQPPTSQPLRMERCDSSPSKPATLKRNDEGMDDSFGPLAAAQPMRSDRVNEPSSPRLSQAAEETDAGVGHESGSSSDPAPVAGEDDSLQEAGPKKSGSTQHFDELTRTTTELLAHFADLGGELANPAKALSRKRSHVSNASSKSSMSMSRDGSKTSELLRKVPGQALFEPSQFTQAGEDTYAVEYDDPAEVAARAALAFALGGGGNPAPTTESAEAAAVDHGSEDKETYTRASTRSSARKRKIDTDLAEEDSFDFGRVGNGKRTRGGR</sequence>
<dbReference type="PANTHER" id="PTHR13561">
    <property type="entry name" value="DNA REPLICATION REGULATOR DPB11-RELATED"/>
    <property type="match status" value="1"/>
</dbReference>
<feature type="region of interest" description="Disordered" evidence="2">
    <location>
        <begin position="1125"/>
        <end position="1189"/>
    </location>
</feature>
<feature type="region of interest" description="Disordered" evidence="2">
    <location>
        <begin position="1"/>
        <end position="71"/>
    </location>
</feature>
<dbReference type="SMART" id="SM00292">
    <property type="entry name" value="BRCT"/>
    <property type="match status" value="4"/>
</dbReference>
<accession>A0A238FNA2</accession>
<dbReference type="PROSITE" id="PS50172">
    <property type="entry name" value="BRCT"/>
    <property type="match status" value="4"/>
</dbReference>
<dbReference type="InterPro" id="IPR036420">
    <property type="entry name" value="BRCT_dom_sf"/>
</dbReference>
<dbReference type="GO" id="GO:0033314">
    <property type="term" value="P:mitotic DNA replication checkpoint signaling"/>
    <property type="evidence" value="ECO:0007669"/>
    <property type="project" value="TreeGrafter"/>
</dbReference>
<feature type="region of interest" description="Disordered" evidence="2">
    <location>
        <begin position="300"/>
        <end position="383"/>
    </location>
</feature>
<name>A0A238FNA2_9BASI</name>
<dbReference type="GO" id="GO:0006270">
    <property type="term" value="P:DNA replication initiation"/>
    <property type="evidence" value="ECO:0007669"/>
    <property type="project" value="TreeGrafter"/>
</dbReference>
<dbReference type="Gene3D" id="3.40.50.10190">
    <property type="entry name" value="BRCT domain"/>
    <property type="match status" value="5"/>
</dbReference>
<evidence type="ECO:0000259" key="3">
    <source>
        <dbReference type="PROSITE" id="PS50172"/>
    </source>
</evidence>